<evidence type="ECO:0000256" key="3">
    <source>
        <dbReference type="SAM" id="MobiDB-lite"/>
    </source>
</evidence>
<dbReference type="InterPro" id="IPR000618">
    <property type="entry name" value="Insect_cuticle"/>
</dbReference>
<organism evidence="4 5">
    <name type="scientific">Allacma fusca</name>
    <dbReference type="NCBI Taxonomy" id="39272"/>
    <lineage>
        <taxon>Eukaryota</taxon>
        <taxon>Metazoa</taxon>
        <taxon>Ecdysozoa</taxon>
        <taxon>Arthropoda</taxon>
        <taxon>Hexapoda</taxon>
        <taxon>Collembola</taxon>
        <taxon>Symphypleona</taxon>
        <taxon>Sminthuridae</taxon>
        <taxon>Allacma</taxon>
    </lineage>
</organism>
<accession>A0A8J2Q5M1</accession>
<evidence type="ECO:0000256" key="2">
    <source>
        <dbReference type="PROSITE-ProRule" id="PRU00497"/>
    </source>
</evidence>
<evidence type="ECO:0000313" key="4">
    <source>
        <dbReference type="EMBL" id="CAG7834811.1"/>
    </source>
</evidence>
<protein>
    <submittedName>
        <fullName evidence="4">Uncharacterized protein</fullName>
    </submittedName>
</protein>
<name>A0A8J2Q5M1_9HEXA</name>
<dbReference type="Pfam" id="PF00379">
    <property type="entry name" value="Chitin_bind_4"/>
    <property type="match status" value="1"/>
</dbReference>
<dbReference type="GO" id="GO:0008010">
    <property type="term" value="F:structural constituent of chitin-based larval cuticle"/>
    <property type="evidence" value="ECO:0007669"/>
    <property type="project" value="TreeGrafter"/>
</dbReference>
<dbReference type="PROSITE" id="PS00233">
    <property type="entry name" value="CHIT_BIND_RR_1"/>
    <property type="match status" value="1"/>
</dbReference>
<dbReference type="OrthoDB" id="6515429at2759"/>
<dbReference type="PANTHER" id="PTHR10380:SF196">
    <property type="entry name" value="CUTICULAR PROTEIN 72EA"/>
    <property type="match status" value="1"/>
</dbReference>
<feature type="non-terminal residue" evidence="4">
    <location>
        <position position="1"/>
    </location>
</feature>
<dbReference type="Proteomes" id="UP000708208">
    <property type="component" value="Unassembled WGS sequence"/>
</dbReference>
<feature type="region of interest" description="Disordered" evidence="3">
    <location>
        <begin position="111"/>
        <end position="135"/>
    </location>
</feature>
<reference evidence="4" key="1">
    <citation type="submission" date="2021-06" db="EMBL/GenBank/DDBJ databases">
        <authorList>
            <person name="Hodson N. C."/>
            <person name="Mongue J. A."/>
            <person name="Jaron S. K."/>
        </authorList>
    </citation>
    <scope>NUCLEOTIDE SEQUENCE</scope>
</reference>
<keyword evidence="1 2" id="KW-0193">Cuticle</keyword>
<feature type="non-terminal residue" evidence="4">
    <location>
        <position position="331"/>
    </location>
</feature>
<evidence type="ECO:0000256" key="1">
    <source>
        <dbReference type="ARBA" id="ARBA00022460"/>
    </source>
</evidence>
<dbReference type="EMBL" id="CAJVCH010570395">
    <property type="protein sequence ID" value="CAG7834811.1"/>
    <property type="molecule type" value="Genomic_DNA"/>
</dbReference>
<dbReference type="InterPro" id="IPR031311">
    <property type="entry name" value="CHIT_BIND_RR_consensus"/>
</dbReference>
<feature type="region of interest" description="Disordered" evidence="3">
    <location>
        <begin position="201"/>
        <end position="224"/>
    </location>
</feature>
<keyword evidence="5" id="KW-1185">Reference proteome</keyword>
<proteinExistence type="predicted"/>
<dbReference type="PROSITE" id="PS51155">
    <property type="entry name" value="CHIT_BIND_RR_2"/>
    <property type="match status" value="1"/>
</dbReference>
<feature type="compositionally biased region" description="Low complexity" evidence="3">
    <location>
        <begin position="210"/>
        <end position="224"/>
    </location>
</feature>
<sequence length="331" mass="34855">GLVNFHILFLTVGRNFRSEMGSVGVLLVLLVAPATLNLAYAQPPGSVGHHGSVQAGAAAPPLLRLSENSGSRVSIGTEEDNDLKVVDPNVAPAKSQHMSIDSNGQYSFGYSAASSARQERRHSDGSVQGSYSYQDPDGKTIEISYTADANGYNAYGENVPPRQVVFAPYPVQDTPEVAEARAKFLEYYQREWNHRKALEAKENATRDAEALASSAEPSSSSIPLVPMPASADVVVSSDYTGDAESEVIQANDASADAPVVESSQDVVSVGQQPPGSPPGSSLYNVQFNVGNENPGAGNGLADVKTRTSPTGPGYFYYVGVGGLPHYVTTST</sequence>
<evidence type="ECO:0000313" key="5">
    <source>
        <dbReference type="Proteomes" id="UP000708208"/>
    </source>
</evidence>
<dbReference type="InterPro" id="IPR050468">
    <property type="entry name" value="Cuticle_Struct_Prot"/>
</dbReference>
<gene>
    <name evidence="4" type="ORF">AFUS01_LOCUS44269</name>
</gene>
<dbReference type="GO" id="GO:0062129">
    <property type="term" value="C:chitin-based extracellular matrix"/>
    <property type="evidence" value="ECO:0007669"/>
    <property type="project" value="TreeGrafter"/>
</dbReference>
<dbReference type="PANTHER" id="PTHR10380">
    <property type="entry name" value="CUTICLE PROTEIN"/>
    <property type="match status" value="1"/>
</dbReference>
<comment type="caution">
    <text evidence="4">The sequence shown here is derived from an EMBL/GenBank/DDBJ whole genome shotgun (WGS) entry which is preliminary data.</text>
</comment>
<dbReference type="AlphaFoldDB" id="A0A8J2Q5M1"/>